<dbReference type="CDD" id="cd00093">
    <property type="entry name" value="HTH_XRE"/>
    <property type="match status" value="1"/>
</dbReference>
<dbReference type="RefSeq" id="WP_139678882.1">
    <property type="nucleotide sequence ID" value="NZ_VDMN01000007.1"/>
</dbReference>
<proteinExistence type="predicted"/>
<keyword evidence="3" id="KW-1185">Reference proteome</keyword>
<dbReference type="InterPro" id="IPR010982">
    <property type="entry name" value="Lambda_DNA-bd_dom_sf"/>
</dbReference>
<evidence type="ECO:0000313" key="2">
    <source>
        <dbReference type="EMBL" id="TNM60975.1"/>
    </source>
</evidence>
<dbReference type="GO" id="GO:0003677">
    <property type="term" value="F:DNA binding"/>
    <property type="evidence" value="ECO:0007669"/>
    <property type="project" value="InterPro"/>
</dbReference>
<name>A0A5C4XBY0_9HYPH</name>
<dbReference type="EMBL" id="VDMN01000007">
    <property type="protein sequence ID" value="TNM60975.1"/>
    <property type="molecule type" value="Genomic_DNA"/>
</dbReference>
<accession>A0A5C4XBY0</accession>
<protein>
    <submittedName>
        <fullName evidence="2">Helix-turn-helix domain-containing protein</fullName>
    </submittedName>
</protein>
<sequence length="104" mass="11547">MPYMIDSDQYGHFGTMGQPDQGKILSPALCRAGRGFLDWTQGDLADRSGVSRSTIRDYEGDRHEVHRSTEAQLRRAFEEGGLAFVAVEDDCIGICPKDKNKPAE</sequence>
<dbReference type="Gene3D" id="1.10.260.40">
    <property type="entry name" value="lambda repressor-like DNA-binding domains"/>
    <property type="match status" value="1"/>
</dbReference>
<dbReference type="InterPro" id="IPR001387">
    <property type="entry name" value="Cro/C1-type_HTH"/>
</dbReference>
<organism evidence="2 3">
    <name type="scientific">Aliirhizobium smilacinae</name>
    <dbReference type="NCBI Taxonomy" id="1395944"/>
    <lineage>
        <taxon>Bacteria</taxon>
        <taxon>Pseudomonadati</taxon>
        <taxon>Pseudomonadota</taxon>
        <taxon>Alphaproteobacteria</taxon>
        <taxon>Hyphomicrobiales</taxon>
        <taxon>Rhizobiaceae</taxon>
        <taxon>Aliirhizobium</taxon>
    </lineage>
</organism>
<dbReference type="SUPFAM" id="SSF47413">
    <property type="entry name" value="lambda repressor-like DNA-binding domains"/>
    <property type="match status" value="1"/>
</dbReference>
<dbReference type="AlphaFoldDB" id="A0A5C4XBY0"/>
<reference evidence="2 3" key="1">
    <citation type="submission" date="2019-06" db="EMBL/GenBank/DDBJ databases">
        <title>The draft genome of Rhizobium smilacinae PTYR-5.</title>
        <authorList>
            <person name="Liu L."/>
            <person name="Li L."/>
            <person name="Zhang X."/>
        </authorList>
    </citation>
    <scope>NUCLEOTIDE SEQUENCE [LARGE SCALE GENOMIC DNA]</scope>
    <source>
        <strain evidence="2 3">PTYR-5</strain>
    </source>
</reference>
<feature type="domain" description="HTH cro/C1-type" evidence="1">
    <location>
        <begin position="37"/>
        <end position="78"/>
    </location>
</feature>
<evidence type="ECO:0000313" key="3">
    <source>
        <dbReference type="Proteomes" id="UP000311605"/>
    </source>
</evidence>
<gene>
    <name evidence="2" type="ORF">FHP24_24610</name>
</gene>
<dbReference type="Pfam" id="PF01381">
    <property type="entry name" value="HTH_3"/>
    <property type="match status" value="1"/>
</dbReference>
<dbReference type="OrthoDB" id="4419620at2"/>
<evidence type="ECO:0000259" key="1">
    <source>
        <dbReference type="PROSITE" id="PS50943"/>
    </source>
</evidence>
<comment type="caution">
    <text evidence="2">The sequence shown here is derived from an EMBL/GenBank/DDBJ whole genome shotgun (WGS) entry which is preliminary data.</text>
</comment>
<dbReference type="PROSITE" id="PS50943">
    <property type="entry name" value="HTH_CROC1"/>
    <property type="match status" value="1"/>
</dbReference>
<dbReference type="Proteomes" id="UP000311605">
    <property type="component" value="Unassembled WGS sequence"/>
</dbReference>